<accession>A0ABR2Z5E4</accession>
<name>A0ABR2Z5E4_9AGAR</name>
<feature type="region of interest" description="Disordered" evidence="1">
    <location>
        <begin position="369"/>
        <end position="413"/>
    </location>
</feature>
<evidence type="ECO:0000313" key="2">
    <source>
        <dbReference type="EMBL" id="KAL0056807.1"/>
    </source>
</evidence>
<sequence length="718" mass="80775">MINGKPLSRVSSTTIRSVKHADFQEELAKIVQAKLEAKVQELKNFSHLVLADVSEFQYEDICKVIVIEKRRCDSDEWPQEFRLQPVSVPRGSEPGMCYDQNLKKWLATYMQAQPQGTESPFVFEDITERLRDSPRFDATLNLHALLAHPVEDGLPPALLRSLLDERVRDGAYCMYAIPECVYVPSLSEIVADHGAKLKSKLSLWRYKPQYSLAYNTTTSSPFAILTVEHDTEENLVKSILHGYIRMKWAYQLAIGEEKTAVKNLCILCLWAPKRGEDEFDYDLHRSWVASVLYFSKPASEDEIPSIVSVHERFEGQTGKVHLVQLVGLVLHRNCWALSKALQERFSDAAVKMEACLEASFQRFLNVPTAQDGDRQRQESGWNPKLPRTTRSQIRTTSGGRGSTNLGGSTTRAPQYGSTIPLTMTMDLILPFRYIDTGDGIILFYGNTRIKVSPQPVAIELVADGFILVQEDMDRGEDEKEDNVGDKDYDQMEIEEFDDLYTMEIPTWSALESKFSDIIKRVVDNYSGLDPQLQETSVVPKLYHTDDEAVTDLSVIITSHPGNLMEDIPFDIDEGVARKLAIEFLEHMVTLVRRGYLWIDLDPESDVLFDLASMQVKLFIVRAPPTSRTSADYSILHAASSFLVTLSTFAGGAGSILKELGDRLIEKSITMEGSAMSDSGSVMSVFRDALGFIRSHIALDQSHSPFLKVSTISGRQLFP</sequence>
<proteinExistence type="predicted"/>
<protein>
    <submittedName>
        <fullName evidence="2">Uncharacterized protein</fullName>
    </submittedName>
</protein>
<keyword evidence="3" id="KW-1185">Reference proteome</keyword>
<organism evidence="2 3">
    <name type="scientific">Marasmius tenuissimus</name>
    <dbReference type="NCBI Taxonomy" id="585030"/>
    <lineage>
        <taxon>Eukaryota</taxon>
        <taxon>Fungi</taxon>
        <taxon>Dikarya</taxon>
        <taxon>Basidiomycota</taxon>
        <taxon>Agaricomycotina</taxon>
        <taxon>Agaricomycetes</taxon>
        <taxon>Agaricomycetidae</taxon>
        <taxon>Agaricales</taxon>
        <taxon>Marasmiineae</taxon>
        <taxon>Marasmiaceae</taxon>
        <taxon>Marasmius</taxon>
    </lineage>
</organism>
<reference evidence="2 3" key="1">
    <citation type="submission" date="2024-05" db="EMBL/GenBank/DDBJ databases">
        <title>A draft genome resource for the thread blight pathogen Marasmius tenuissimus strain MS-2.</title>
        <authorList>
            <person name="Yulfo-Soto G.E."/>
            <person name="Baruah I.K."/>
            <person name="Amoako-Attah I."/>
            <person name="Bukari Y."/>
            <person name="Meinhardt L.W."/>
            <person name="Bailey B.A."/>
            <person name="Cohen S.P."/>
        </authorList>
    </citation>
    <scope>NUCLEOTIDE SEQUENCE [LARGE SCALE GENOMIC DNA]</scope>
    <source>
        <strain evidence="2 3">MS-2</strain>
    </source>
</reference>
<dbReference type="EMBL" id="JBBXMP010000924">
    <property type="protein sequence ID" value="KAL0056807.1"/>
    <property type="molecule type" value="Genomic_DNA"/>
</dbReference>
<evidence type="ECO:0000256" key="1">
    <source>
        <dbReference type="SAM" id="MobiDB-lite"/>
    </source>
</evidence>
<feature type="compositionally biased region" description="Polar residues" evidence="1">
    <location>
        <begin position="388"/>
        <end position="413"/>
    </location>
</feature>
<gene>
    <name evidence="2" type="ORF">AAF712_016580</name>
</gene>
<dbReference type="Proteomes" id="UP001437256">
    <property type="component" value="Unassembled WGS sequence"/>
</dbReference>
<evidence type="ECO:0000313" key="3">
    <source>
        <dbReference type="Proteomes" id="UP001437256"/>
    </source>
</evidence>
<comment type="caution">
    <text evidence="2">The sequence shown here is derived from an EMBL/GenBank/DDBJ whole genome shotgun (WGS) entry which is preliminary data.</text>
</comment>